<dbReference type="PANTHER" id="PTHR11076">
    <property type="entry name" value="DNA REPAIR POLYMERASE UMUC / TRANSFERASE FAMILY MEMBER"/>
    <property type="match status" value="1"/>
</dbReference>
<comment type="caution">
    <text evidence="5">The sequence shown here is derived from an EMBL/GenBank/DDBJ whole genome shotgun (WGS) entry which is preliminary data.</text>
</comment>
<protein>
    <submittedName>
        <fullName evidence="5">Y-family DNA polymerase</fullName>
    </submittedName>
</protein>
<name>A0ABS1WGL0_9FLAO</name>
<dbReference type="Gene3D" id="3.40.1170.60">
    <property type="match status" value="1"/>
</dbReference>
<evidence type="ECO:0000256" key="1">
    <source>
        <dbReference type="ARBA" id="ARBA00010945"/>
    </source>
</evidence>
<organism evidence="5 6">
    <name type="scientific">Olleya sediminilitoris</name>
    <dbReference type="NCBI Taxonomy" id="2795739"/>
    <lineage>
        <taxon>Bacteria</taxon>
        <taxon>Pseudomonadati</taxon>
        <taxon>Bacteroidota</taxon>
        <taxon>Flavobacteriia</taxon>
        <taxon>Flavobacteriales</taxon>
        <taxon>Flavobacteriaceae</taxon>
    </lineage>
</organism>
<reference evidence="5 6" key="1">
    <citation type="submission" date="2020-12" db="EMBL/GenBank/DDBJ databases">
        <title>Olleya sediminilitoris sp. nov., isolated from a tidal flat.</title>
        <authorList>
            <person name="Park S."/>
            <person name="Yoon J.-H."/>
        </authorList>
    </citation>
    <scope>NUCLEOTIDE SEQUENCE [LARGE SCALE GENOMIC DNA]</scope>
    <source>
        <strain evidence="5 6">YSTF-M6</strain>
    </source>
</reference>
<dbReference type="Gene3D" id="3.30.70.270">
    <property type="match status" value="1"/>
</dbReference>
<keyword evidence="2" id="KW-0741">SOS mutagenesis</keyword>
<evidence type="ECO:0000256" key="2">
    <source>
        <dbReference type="ARBA" id="ARBA00023199"/>
    </source>
</evidence>
<dbReference type="InterPro" id="IPR025188">
    <property type="entry name" value="DUF4113"/>
</dbReference>
<dbReference type="PROSITE" id="PS50173">
    <property type="entry name" value="UMUC"/>
    <property type="match status" value="1"/>
</dbReference>
<dbReference type="Pfam" id="PF00817">
    <property type="entry name" value="IMS"/>
    <property type="match status" value="1"/>
</dbReference>
<dbReference type="Pfam" id="PF11799">
    <property type="entry name" value="IMS_C"/>
    <property type="match status" value="1"/>
</dbReference>
<dbReference type="Gene3D" id="1.10.150.20">
    <property type="entry name" value="5' to 3' exonuclease, C-terminal subdomain"/>
    <property type="match status" value="1"/>
</dbReference>
<sequence length="419" mass="47280">MFTLVDCNNFYASCERVFNPNLQGKPVAILSNNDGCVISRSDEAKALGLPMGAPIFKWESFCKANNVTVLSSNYPLYGDMSNRVMSILKQFSPDIEVYSIDESFLEFKGFDNYDLEIYGQQIKKRILKWTGIPTCVGIAPTKALSKVANKIARKFPVQTKGVYVIDSEEKRIKALKWLKIEDVWGVGRQLSKRLKAKGCHTAYDFTKLDDDWVKRNFSVVEARLKRDLQGIATLKLDEAVDQKKMIATTRSFDFSYSDSSYIKERIATFAVVCAEKLRKQGSSCHVIIVMLKSDKHKTELSQHRASTSVNLSYPTDSSLVISNCAVSAVMSIFKKGIKYKKAGVIVTGLVPTDNHQLHLFDTENPKHKPLMQSIDAINAKYKGAAIKIANQDLKQTWKMRQDRLSPRYTTNINDIIVVK</sequence>
<gene>
    <name evidence="5" type="ORF">JAO71_00500</name>
</gene>
<dbReference type="SUPFAM" id="SSF56672">
    <property type="entry name" value="DNA/RNA polymerases"/>
    <property type="match status" value="1"/>
</dbReference>
<comment type="similarity">
    <text evidence="1">Belongs to the DNA polymerase type-Y family.</text>
</comment>
<accession>A0ABS1WGL0</accession>
<dbReference type="InterPro" id="IPR050116">
    <property type="entry name" value="DNA_polymerase-Y"/>
</dbReference>
<dbReference type="InterPro" id="IPR001126">
    <property type="entry name" value="UmuC"/>
</dbReference>
<dbReference type="InterPro" id="IPR017961">
    <property type="entry name" value="DNA_pol_Y-fam_little_finger"/>
</dbReference>
<dbReference type="EMBL" id="JAEMEF010000001">
    <property type="protein sequence ID" value="MBL7558264.1"/>
    <property type="molecule type" value="Genomic_DNA"/>
</dbReference>
<proteinExistence type="inferred from homology"/>
<dbReference type="Pfam" id="PF13438">
    <property type="entry name" value="DUF4113"/>
    <property type="match status" value="1"/>
</dbReference>
<dbReference type="InterPro" id="IPR043128">
    <property type="entry name" value="Rev_trsase/Diguanyl_cyclase"/>
</dbReference>
<dbReference type="RefSeq" id="WP_202998427.1">
    <property type="nucleotide sequence ID" value="NZ_JAEMEF010000001.1"/>
</dbReference>
<feature type="domain" description="UmuC" evidence="4">
    <location>
        <begin position="2"/>
        <end position="187"/>
    </location>
</feature>
<dbReference type="Proteomes" id="UP000605013">
    <property type="component" value="Unassembled WGS sequence"/>
</dbReference>
<dbReference type="PANTHER" id="PTHR11076:SF33">
    <property type="entry name" value="DNA POLYMERASE KAPPA"/>
    <property type="match status" value="1"/>
</dbReference>
<evidence type="ECO:0000313" key="5">
    <source>
        <dbReference type="EMBL" id="MBL7558264.1"/>
    </source>
</evidence>
<evidence type="ECO:0000259" key="4">
    <source>
        <dbReference type="PROSITE" id="PS50173"/>
    </source>
</evidence>
<keyword evidence="6" id="KW-1185">Reference proteome</keyword>
<keyword evidence="3" id="KW-0742">SOS response</keyword>
<keyword evidence="2" id="KW-0227">DNA damage</keyword>
<evidence type="ECO:0000256" key="3">
    <source>
        <dbReference type="ARBA" id="ARBA00023236"/>
    </source>
</evidence>
<dbReference type="CDD" id="cd01700">
    <property type="entry name" value="PolY_Pol_V_umuC"/>
    <property type="match status" value="1"/>
</dbReference>
<dbReference type="InterPro" id="IPR043502">
    <property type="entry name" value="DNA/RNA_pol_sf"/>
</dbReference>
<evidence type="ECO:0000313" key="6">
    <source>
        <dbReference type="Proteomes" id="UP000605013"/>
    </source>
</evidence>